<evidence type="ECO:0000256" key="6">
    <source>
        <dbReference type="PROSITE-ProRule" id="PRU00557"/>
    </source>
</evidence>
<reference evidence="11" key="4">
    <citation type="submission" date="2025-08" db="UniProtKB">
        <authorList>
            <consortium name="Ensembl"/>
        </authorList>
    </citation>
    <scope>IDENTIFICATION</scope>
</reference>
<dbReference type="GO" id="GO:0005319">
    <property type="term" value="F:lipid transporter activity"/>
    <property type="evidence" value="ECO:0007669"/>
    <property type="project" value="InterPro"/>
</dbReference>
<dbReference type="SUPFAM" id="SSF48431">
    <property type="entry name" value="Lipovitellin-phosvitin complex, superhelical domain"/>
    <property type="match status" value="1"/>
</dbReference>
<dbReference type="InterPro" id="IPR015255">
    <property type="entry name" value="Vitellinogen_open_b-sht"/>
</dbReference>
<dbReference type="SUPFAM" id="SSF56968">
    <property type="entry name" value="Lipovitellin-phosvitin complex, beta-sheet shell regions"/>
    <property type="match status" value="3"/>
</dbReference>
<keyword evidence="3" id="KW-0758">Storage protein</keyword>
<dbReference type="SMART" id="SM01170">
    <property type="entry name" value="DUF1944"/>
    <property type="match status" value="1"/>
</dbReference>
<dbReference type="GO" id="GO:0032355">
    <property type="term" value="P:response to estradiol"/>
    <property type="evidence" value="ECO:0007669"/>
    <property type="project" value="TreeGrafter"/>
</dbReference>
<dbReference type="InterPro" id="IPR015816">
    <property type="entry name" value="Vitellinogen_b-sht_N"/>
</dbReference>
<keyword evidence="4 6" id="KW-1015">Disulfide bond</keyword>
<keyword evidence="5" id="KW-0325">Glycoprotein</keyword>
<dbReference type="InterPro" id="IPR050733">
    <property type="entry name" value="Vitellogenin/Apolipophorin"/>
</dbReference>
<feature type="compositionally biased region" description="Low complexity" evidence="7">
    <location>
        <begin position="1050"/>
        <end position="1061"/>
    </location>
</feature>
<dbReference type="InterPro" id="IPR037088">
    <property type="entry name" value="Vitellinogen_b-sht_shell_sf"/>
</dbReference>
<evidence type="ECO:0008006" key="13">
    <source>
        <dbReference type="Google" id="ProtNLM"/>
    </source>
</evidence>
<name>A0A4W3IAF7_CALMI</name>
<accession>A0A4W3IAF7</accession>
<evidence type="ECO:0000313" key="11">
    <source>
        <dbReference type="Ensembl" id="ENSCMIP00000017949.1"/>
    </source>
</evidence>
<comment type="caution">
    <text evidence="6">Lacks conserved residue(s) required for the propagation of feature annotation.</text>
</comment>
<evidence type="ECO:0000256" key="5">
    <source>
        <dbReference type="ARBA" id="ARBA00023180"/>
    </source>
</evidence>
<proteinExistence type="predicted"/>
<dbReference type="PROSITE" id="PS51233">
    <property type="entry name" value="VWFD"/>
    <property type="match status" value="1"/>
</dbReference>
<evidence type="ECO:0000256" key="7">
    <source>
        <dbReference type="SAM" id="MobiDB-lite"/>
    </source>
</evidence>
<dbReference type="Gene3D" id="2.20.80.10">
    <property type="entry name" value="Lipovitellin-phosvitin complex, chain A, domain 4"/>
    <property type="match status" value="1"/>
</dbReference>
<dbReference type="GeneTree" id="ENSGT00530000064273"/>
<evidence type="ECO:0000256" key="4">
    <source>
        <dbReference type="ARBA" id="ARBA00023157"/>
    </source>
</evidence>
<dbReference type="Gene3D" id="1.25.10.20">
    <property type="entry name" value="Vitellinogen, superhelical"/>
    <property type="match status" value="1"/>
</dbReference>
<dbReference type="InterPro" id="IPR001846">
    <property type="entry name" value="VWF_type-D"/>
</dbReference>
<dbReference type="FunFam" id="1.25.10.20:FF:000002">
    <property type="entry name" value="Vitellogenin 7"/>
    <property type="match status" value="1"/>
</dbReference>
<dbReference type="InterPro" id="IPR001747">
    <property type="entry name" value="Vitellogenin_N"/>
</dbReference>
<evidence type="ECO:0000259" key="10">
    <source>
        <dbReference type="PROSITE" id="PS51233"/>
    </source>
</evidence>
<evidence type="ECO:0000256" key="2">
    <source>
        <dbReference type="ARBA" id="ARBA00022729"/>
    </source>
</evidence>
<feature type="disulfide bond" evidence="6">
    <location>
        <begin position="158"/>
        <end position="184"/>
    </location>
</feature>
<dbReference type="SMART" id="SM00216">
    <property type="entry name" value="VWD"/>
    <property type="match status" value="1"/>
</dbReference>
<sequence length="1615" mass="180101">MRGIIFLLALTLVGNSQPNFSERQTYVYNYEGVVLTGLPENGLNRAGVKITAKVQISALAQTNYLMMIKDPQIQELNGIAPTVPLTTTSKLSQRMAADLTRPVRFEYVNGRVGKIDAPETLPENILNIHRGILNLLQITIKKTQNVYELQEAGIEGICHTRYILQEVKKTNHIVVTKSKDLSNCQDRAMQQIGVAYAQPCISCKNLRGTVAITQVLKPTKSSGALITEANSRELHQFTPLHELDGTVILEGRQDLTLNEIKAEAVPVPQVKFLPRGSLKYVTDRDILQRPIQLLKYDNLEAQIVNILRYLAQYNQQEVRIDAPDKFLQLIQLLRLASFETLAKTWRRFSNLQLEYMVLCRRWLLEALPAVGTADSLRLLKRKIQSSEIKTIEAAQALILAMQQLKADRQSVPIAKELLSIEQIKQSPILRKIVLLGYGSVVNRFCAERQSCPEEVLQPLHDLLADAGSRLHEREIVLGLKAVGNAGQSTSIKRIQKFLPGFGSAASSLPLKVQIDAVSALRNIARRDPRKAQEITMQIFMNRRNHPEVRMMACAVLFSTQPGLPLVAAVANSLLQETSLQVASFTYSHMKAISRSSLPALNSVAAACNVAVKLLSPKLDQLGVRYSKVFRADIFRYNLMSGAAAKVLLINSAGSAIPTSILAKVRGHALGSSVDLAEVGLRADGLQEALLRNRVTLTGRPNIEKIQRILKMLSGWKSLPDEVPLASAHFKLFGQEIAFIEFRKDDIQQVTQIEPMGTLGTTVQNQIKRSIEQLQRGIKAHPSKALLAAEVRRIVPTGLGLPMELSLISSAVAVAKINVQAQTTPSSLSRISELMSANIQLDITPSVVILTRAVMGINTPFIQAGVELQTRVRINQPVNVAAKINIKERNLKIESKPSVEEHKIISLSSQVFAVSRNIEELSAAKMMPILPITSESGFALTNELRFLVSLQPRWSPETISQELSSSEEQRPRIPSPSTYHTCVRTTKFGLEVCLDARMKSSAFIRNCLLYRLIGQHAVNVTIKPGKEKIICTFAIALFHVGKPSQRRRTRLSWSSSSSSSSRRLTHASGHRTITPVSSDSPDEINDSLRTPERRLRTSSSSSSSRRLQSSRTQDDNRMQMRSSSSSSSSSRRTSSKTWSDQVTILTGRSHWQAIKLIMPTKYNNNLHLYSGELIRSAGSPILTILLRSVRIDRKQQGYQITGYAEVSDRKPRVHLRVVELAEDSRWKICADGIMPHGHKAMALLRWGENCQSYKVSVKASTGSLASHPAIKINLQWSRIPEMIGESLPGIAYALGWSQRYQSNPSRQITLLVALTSPRTIDTIVKVPKRTVFYQGAQIPLAVTVSAFPLQVRARGFKSITEIPDILLTVNQRNYLIRTFDNQTLSYQIPNDCHYVLTQDCSQSPSFILLMKRAKDQSRKSITLVLSNPNMVIEAQPEGQDVKLLINGVERSMSSLPIIEQGDTGITLEATQMNLDLVYFDGNKVQVRVNQMNKRTCGICGHNDGERKMLMPNQEETESVDRFFQSWLCTGESCKDDCKVRQEYVELEELINYEGVDSRCYSVEPVPRCFSGCSPTERVSVPVSFHCVSSSNRFEELSFRKKSADLRRFVDSHSDCA</sequence>
<dbReference type="InterPro" id="IPR011030">
    <property type="entry name" value="Lipovitellin_superhlx_dom"/>
</dbReference>
<evidence type="ECO:0000259" key="9">
    <source>
        <dbReference type="PROSITE" id="PS51211"/>
    </source>
</evidence>
<dbReference type="InterPro" id="IPR015258">
    <property type="entry name" value="Vitellinogen_b-sht_shell"/>
</dbReference>
<feature type="signal peptide" evidence="8">
    <location>
        <begin position="1"/>
        <end position="16"/>
    </location>
</feature>
<evidence type="ECO:0000313" key="12">
    <source>
        <dbReference type="Proteomes" id="UP000314986"/>
    </source>
</evidence>
<reference evidence="12" key="1">
    <citation type="journal article" date="2006" name="Science">
        <title>Ancient noncoding elements conserved in the human genome.</title>
        <authorList>
            <person name="Venkatesh B."/>
            <person name="Kirkness E.F."/>
            <person name="Loh Y.H."/>
            <person name="Halpern A.L."/>
            <person name="Lee A.P."/>
            <person name="Johnson J."/>
            <person name="Dandona N."/>
            <person name="Viswanathan L.D."/>
            <person name="Tay A."/>
            <person name="Venter J.C."/>
            <person name="Strausberg R.L."/>
            <person name="Brenner S."/>
        </authorList>
    </citation>
    <scope>NUCLEOTIDE SEQUENCE [LARGE SCALE GENOMIC DNA]</scope>
</reference>
<evidence type="ECO:0000256" key="3">
    <source>
        <dbReference type="ARBA" id="ARBA00022761"/>
    </source>
</evidence>
<dbReference type="SMART" id="SM01169">
    <property type="entry name" value="DUF1943"/>
    <property type="match status" value="1"/>
</dbReference>
<dbReference type="Pfam" id="PF00094">
    <property type="entry name" value="VWD"/>
    <property type="match status" value="1"/>
</dbReference>
<dbReference type="PROSITE" id="PS51211">
    <property type="entry name" value="VITELLOGENIN"/>
    <property type="match status" value="1"/>
</dbReference>
<dbReference type="SMART" id="SM00638">
    <property type="entry name" value="LPD_N"/>
    <property type="match status" value="1"/>
</dbReference>
<dbReference type="Ensembl" id="ENSCMIT00000018289.1">
    <property type="protein sequence ID" value="ENSCMIP00000017949.1"/>
    <property type="gene ID" value="ENSCMIG00000008446.1"/>
</dbReference>
<dbReference type="Gene3D" id="2.20.50.20">
    <property type="entry name" value="Lipovitellin. Chain A, domain 3"/>
    <property type="match status" value="2"/>
</dbReference>
<feature type="domain" description="Vitellogenin" evidence="9">
    <location>
        <begin position="20"/>
        <end position="660"/>
    </location>
</feature>
<dbReference type="Pfam" id="PF09175">
    <property type="entry name" value="Vit_b-sht_shell"/>
    <property type="match status" value="1"/>
</dbReference>
<reference evidence="12" key="3">
    <citation type="journal article" date="2014" name="Nature">
        <title>Elephant shark genome provides unique insights into gnathostome evolution.</title>
        <authorList>
            <consortium name="International Elephant Shark Genome Sequencing Consortium"/>
            <person name="Venkatesh B."/>
            <person name="Lee A.P."/>
            <person name="Ravi V."/>
            <person name="Maurya A.K."/>
            <person name="Lian M.M."/>
            <person name="Swann J.B."/>
            <person name="Ohta Y."/>
            <person name="Flajnik M.F."/>
            <person name="Sutoh Y."/>
            <person name="Kasahara M."/>
            <person name="Hoon S."/>
            <person name="Gangu V."/>
            <person name="Roy S.W."/>
            <person name="Irimia M."/>
            <person name="Korzh V."/>
            <person name="Kondrychyn I."/>
            <person name="Lim Z.W."/>
            <person name="Tay B.H."/>
            <person name="Tohari S."/>
            <person name="Kong K.W."/>
            <person name="Ho S."/>
            <person name="Lorente-Galdos B."/>
            <person name="Quilez J."/>
            <person name="Marques-Bonet T."/>
            <person name="Raney B.J."/>
            <person name="Ingham P.W."/>
            <person name="Tay A."/>
            <person name="Hillier L.W."/>
            <person name="Minx P."/>
            <person name="Boehm T."/>
            <person name="Wilson R.K."/>
            <person name="Brenner S."/>
            <person name="Warren W.C."/>
        </authorList>
    </citation>
    <scope>NUCLEOTIDE SEQUENCE [LARGE SCALE GENOMIC DNA]</scope>
</reference>
<feature type="domain" description="VWFD" evidence="10">
    <location>
        <begin position="1364"/>
        <end position="1533"/>
    </location>
</feature>
<feature type="disulfide bond" evidence="6">
    <location>
        <begin position="200"/>
        <end position="203"/>
    </location>
</feature>
<dbReference type="PANTHER" id="PTHR23345:SF15">
    <property type="entry name" value="VITELLOGENIN 1-RELATED"/>
    <property type="match status" value="1"/>
</dbReference>
<feature type="compositionally biased region" description="Low complexity" evidence="7">
    <location>
        <begin position="1096"/>
        <end position="1110"/>
    </location>
</feature>
<dbReference type="GO" id="GO:0071391">
    <property type="term" value="P:cellular response to estrogen stimulus"/>
    <property type="evidence" value="ECO:0007669"/>
    <property type="project" value="TreeGrafter"/>
</dbReference>
<dbReference type="InterPro" id="IPR015817">
    <property type="entry name" value="Vitellinogen_open_b-sht_sub1"/>
</dbReference>
<protein>
    <recommendedName>
        <fullName evidence="13">Phosvitin</fullName>
    </recommendedName>
</protein>
<reference evidence="12" key="2">
    <citation type="journal article" date="2007" name="PLoS Biol.">
        <title>Survey sequencing and comparative analysis of the elephant shark (Callorhinchus milii) genome.</title>
        <authorList>
            <person name="Venkatesh B."/>
            <person name="Kirkness E.F."/>
            <person name="Loh Y.H."/>
            <person name="Halpern A.L."/>
            <person name="Lee A.P."/>
            <person name="Johnson J."/>
            <person name="Dandona N."/>
            <person name="Viswanathan L.D."/>
            <person name="Tay A."/>
            <person name="Venter J.C."/>
            <person name="Strausberg R.L."/>
            <person name="Brenner S."/>
        </authorList>
    </citation>
    <scope>NUCLEOTIDE SEQUENCE [LARGE SCALE GENOMIC DNA]</scope>
</reference>
<keyword evidence="12" id="KW-1185">Reference proteome</keyword>
<feature type="compositionally biased region" description="Low complexity" evidence="7">
    <location>
        <begin position="1120"/>
        <end position="1131"/>
    </location>
</feature>
<keyword evidence="2 8" id="KW-0732">Signal</keyword>
<feature type="region of interest" description="Disordered" evidence="7">
    <location>
        <begin position="1047"/>
        <end position="1138"/>
    </location>
</feature>
<reference evidence="11" key="5">
    <citation type="submission" date="2025-09" db="UniProtKB">
        <authorList>
            <consortium name="Ensembl"/>
        </authorList>
    </citation>
    <scope>IDENTIFICATION</scope>
</reference>
<feature type="region of interest" description="Disordered" evidence="7">
    <location>
        <begin position="958"/>
        <end position="977"/>
    </location>
</feature>
<evidence type="ECO:0000256" key="8">
    <source>
        <dbReference type="SAM" id="SignalP"/>
    </source>
</evidence>
<dbReference type="GO" id="GO:0045735">
    <property type="term" value="F:nutrient reservoir activity"/>
    <property type="evidence" value="ECO:0007669"/>
    <property type="project" value="UniProtKB-KW"/>
</dbReference>
<dbReference type="Gene3D" id="2.30.230.10">
    <property type="entry name" value="Lipovitellin, beta-sheet shell regions, chain A"/>
    <property type="match status" value="1"/>
</dbReference>
<organism evidence="11 12">
    <name type="scientific">Callorhinchus milii</name>
    <name type="common">Ghost shark</name>
    <dbReference type="NCBI Taxonomy" id="7868"/>
    <lineage>
        <taxon>Eukaryota</taxon>
        <taxon>Metazoa</taxon>
        <taxon>Chordata</taxon>
        <taxon>Craniata</taxon>
        <taxon>Vertebrata</taxon>
        <taxon>Chondrichthyes</taxon>
        <taxon>Holocephali</taxon>
        <taxon>Chimaeriformes</taxon>
        <taxon>Callorhinchidae</taxon>
        <taxon>Callorhinchus</taxon>
    </lineage>
</organism>
<evidence type="ECO:0000256" key="1">
    <source>
        <dbReference type="ARBA" id="ARBA00022553"/>
    </source>
</evidence>
<dbReference type="Proteomes" id="UP000314986">
    <property type="component" value="Unassembled WGS sequence"/>
</dbReference>
<dbReference type="Gene3D" id="2.20.90.10">
    <property type="entry name" value="Vitellinogen, beta-sheet shell domain"/>
    <property type="match status" value="1"/>
</dbReference>
<feature type="chain" id="PRO_5021257900" description="Phosvitin" evidence="8">
    <location>
        <begin position="17"/>
        <end position="1615"/>
    </location>
</feature>
<dbReference type="FunFam" id="2.20.80.10:FF:000001">
    <property type="entry name" value="Vitellogenin 7"/>
    <property type="match status" value="1"/>
</dbReference>
<dbReference type="OMA" id="RKWLIEA"/>
<dbReference type="Pfam" id="PF01347">
    <property type="entry name" value="Vitellogenin_N"/>
    <property type="match status" value="1"/>
</dbReference>
<dbReference type="PANTHER" id="PTHR23345">
    <property type="entry name" value="VITELLOGENIN-RELATED"/>
    <property type="match status" value="1"/>
</dbReference>
<dbReference type="InterPro" id="IPR015819">
    <property type="entry name" value="Lipid_transp_b-sht_shell"/>
</dbReference>
<keyword evidence="1" id="KW-0597">Phosphoprotein</keyword>
<dbReference type="Pfam" id="PF09172">
    <property type="entry name" value="Vit_open_b-sht"/>
    <property type="match status" value="1"/>
</dbReference>